<evidence type="ECO:0000256" key="4">
    <source>
        <dbReference type="ARBA" id="ARBA00022840"/>
    </source>
</evidence>
<dbReference type="eggNOG" id="KOG0339">
    <property type="taxonomic scope" value="Eukaryota"/>
</dbReference>
<evidence type="ECO:0000259" key="6">
    <source>
        <dbReference type="Pfam" id="PF00270"/>
    </source>
</evidence>
<dbReference type="GO" id="GO:0033962">
    <property type="term" value="P:P-body assembly"/>
    <property type="evidence" value="ECO:0000318"/>
    <property type="project" value="GO_Central"/>
</dbReference>
<dbReference type="Proteomes" id="UP000030748">
    <property type="component" value="Unassembled WGS sequence"/>
</dbReference>
<dbReference type="GO" id="GO:0000932">
    <property type="term" value="C:P-body"/>
    <property type="evidence" value="ECO:0000318"/>
    <property type="project" value="GO_Central"/>
</dbReference>
<evidence type="ECO:0000256" key="5">
    <source>
        <dbReference type="SAM" id="MobiDB-lite"/>
    </source>
</evidence>
<keyword evidence="3" id="KW-0347">Helicase</keyword>
<accession>A0A022PVE9</accession>
<dbReference type="SUPFAM" id="SSF52540">
    <property type="entry name" value="P-loop containing nucleoside triphosphate hydrolases"/>
    <property type="match status" value="1"/>
</dbReference>
<dbReference type="GO" id="GO:0003729">
    <property type="term" value="F:mRNA binding"/>
    <property type="evidence" value="ECO:0000318"/>
    <property type="project" value="GO_Central"/>
</dbReference>
<keyword evidence="1" id="KW-0547">Nucleotide-binding</keyword>
<dbReference type="InterPro" id="IPR027417">
    <property type="entry name" value="P-loop_NTPase"/>
</dbReference>
<dbReference type="GO" id="GO:0016787">
    <property type="term" value="F:hydrolase activity"/>
    <property type="evidence" value="ECO:0007669"/>
    <property type="project" value="UniProtKB-KW"/>
</dbReference>
<evidence type="ECO:0000313" key="7">
    <source>
        <dbReference type="EMBL" id="EYU19771.1"/>
    </source>
</evidence>
<keyword evidence="2" id="KW-0378">Hydrolase</keyword>
<gene>
    <name evidence="7" type="ORF">MIMGU_mgv1a006153mg</name>
</gene>
<dbReference type="Pfam" id="PF00270">
    <property type="entry name" value="DEAD"/>
    <property type="match status" value="1"/>
</dbReference>
<dbReference type="GO" id="GO:0010494">
    <property type="term" value="C:cytoplasmic stress granule"/>
    <property type="evidence" value="ECO:0000318"/>
    <property type="project" value="GO_Central"/>
</dbReference>
<dbReference type="GO" id="GO:0004386">
    <property type="term" value="F:helicase activity"/>
    <property type="evidence" value="ECO:0007669"/>
    <property type="project" value="UniProtKB-KW"/>
</dbReference>
<feature type="domain" description="DEAD/DEAH-box helicase" evidence="6">
    <location>
        <begin position="334"/>
        <end position="425"/>
    </location>
</feature>
<keyword evidence="8" id="KW-1185">Reference proteome</keyword>
<protein>
    <recommendedName>
        <fullName evidence="6">DEAD/DEAH-box helicase domain-containing protein</fullName>
    </recommendedName>
</protein>
<keyword evidence="4" id="KW-0067">ATP-binding</keyword>
<name>A0A022PVE9_ERYGU</name>
<dbReference type="AlphaFoldDB" id="A0A022PVE9"/>
<feature type="region of interest" description="Disordered" evidence="5">
    <location>
        <begin position="21"/>
        <end position="50"/>
    </location>
</feature>
<dbReference type="GO" id="GO:0017148">
    <property type="term" value="P:negative regulation of translation"/>
    <property type="evidence" value="ECO:0000318"/>
    <property type="project" value="GO_Central"/>
</dbReference>
<proteinExistence type="predicted"/>
<evidence type="ECO:0000313" key="8">
    <source>
        <dbReference type="Proteomes" id="UP000030748"/>
    </source>
</evidence>
<organism evidence="7 8">
    <name type="scientific">Erythranthe guttata</name>
    <name type="common">Yellow monkey flower</name>
    <name type="synonym">Mimulus guttatus</name>
    <dbReference type="NCBI Taxonomy" id="4155"/>
    <lineage>
        <taxon>Eukaryota</taxon>
        <taxon>Viridiplantae</taxon>
        <taxon>Streptophyta</taxon>
        <taxon>Embryophyta</taxon>
        <taxon>Tracheophyta</taxon>
        <taxon>Spermatophyta</taxon>
        <taxon>Magnoliopsida</taxon>
        <taxon>eudicotyledons</taxon>
        <taxon>Gunneridae</taxon>
        <taxon>Pentapetalae</taxon>
        <taxon>asterids</taxon>
        <taxon>lamiids</taxon>
        <taxon>Lamiales</taxon>
        <taxon>Phrymaceae</taxon>
        <taxon>Erythranthe</taxon>
    </lineage>
</organism>
<evidence type="ECO:0000256" key="3">
    <source>
        <dbReference type="ARBA" id="ARBA00022806"/>
    </source>
</evidence>
<dbReference type="STRING" id="4155.A0A022PVE9"/>
<dbReference type="Gene3D" id="3.40.50.300">
    <property type="entry name" value="P-loop containing nucleotide triphosphate hydrolases"/>
    <property type="match status" value="1"/>
</dbReference>
<dbReference type="EMBL" id="KI632289">
    <property type="protein sequence ID" value="EYU19771.1"/>
    <property type="molecule type" value="Genomic_DNA"/>
</dbReference>
<evidence type="ECO:0000256" key="2">
    <source>
        <dbReference type="ARBA" id="ARBA00022801"/>
    </source>
</evidence>
<dbReference type="InterPro" id="IPR011545">
    <property type="entry name" value="DEAD/DEAH_box_helicase_dom"/>
</dbReference>
<dbReference type="PANTHER" id="PTHR47960">
    <property type="entry name" value="DEAD-BOX ATP-DEPENDENT RNA HELICASE 50"/>
    <property type="match status" value="1"/>
</dbReference>
<evidence type="ECO:0000256" key="1">
    <source>
        <dbReference type="ARBA" id="ARBA00022741"/>
    </source>
</evidence>
<reference evidence="7 8" key="1">
    <citation type="journal article" date="2013" name="Proc. Natl. Acad. Sci. U.S.A.">
        <title>Fine-scale variation in meiotic recombination in Mimulus inferred from population shotgun sequencing.</title>
        <authorList>
            <person name="Hellsten U."/>
            <person name="Wright K.M."/>
            <person name="Jenkins J."/>
            <person name="Shu S."/>
            <person name="Yuan Y."/>
            <person name="Wessler S.R."/>
            <person name="Schmutz J."/>
            <person name="Willis J.H."/>
            <person name="Rokhsar D.S."/>
        </authorList>
    </citation>
    <scope>NUCLEOTIDE SEQUENCE [LARGE SCALE GENOMIC DNA]</scope>
    <source>
        <strain evidence="8">cv. DUN x IM62</strain>
    </source>
</reference>
<dbReference type="GO" id="GO:0005524">
    <property type="term" value="F:ATP binding"/>
    <property type="evidence" value="ECO:0007669"/>
    <property type="project" value="UniProtKB-KW"/>
</dbReference>
<dbReference type="GO" id="GO:0034063">
    <property type="term" value="P:stress granule assembly"/>
    <property type="evidence" value="ECO:0000318"/>
    <property type="project" value="GO_Central"/>
</dbReference>
<sequence>MAFSELRVVLQNDRQEVVRIESHQSGGGEADNAAAPPQQSERKRQTQQRRRYYRRRQMVPAVQPRTSRFQDKECAGIKILISTAAVFRGYSGGIFSHNELQKTAFSSVCVRQLYMEQKMGTIEEDLIGCRRIKKCKFNQQKTRDSITAAENRRLSGERRICQGMCFSIPTKRVSEENKNHTNKKISTLSKVSLDDNIVENKKPTLNASIDFMGPEIAINVGKPTCQIIKWDPSESSWTENGPPRNTGSCPSKFLIMCLNSIQNALHQQNIGDCFTSEVELERPLFAYQWGLDFWNCYTNGKDVLESNGAEVEKISWMVSTAADTISMKEREGVSFNGSFLLYLVPSQDRAYKVRQVCKPLKMVGIHTVSLHAGAPLDHQIHGLKRCEPEFIVSTTERLLELLLLKAVDISEVSLMVIDEGTCFDAIKSIRQFISGNPQTVVFCDNMKNHPSLFVL</sequence>